<dbReference type="PANTHER" id="PTHR42784:SF1">
    <property type="entry name" value="PYRANOSE 2-OXIDASE"/>
    <property type="match status" value="1"/>
</dbReference>
<dbReference type="Pfam" id="PF01266">
    <property type="entry name" value="DAO"/>
    <property type="match status" value="1"/>
</dbReference>
<dbReference type="InterPro" id="IPR051473">
    <property type="entry name" value="P2Ox-like"/>
</dbReference>
<dbReference type="InterPro" id="IPR006076">
    <property type="entry name" value="FAD-dep_OxRdtase"/>
</dbReference>
<organism evidence="9 10">
    <name type="scientific">Methylomonas rivi</name>
    <dbReference type="NCBI Taxonomy" id="2952226"/>
    <lineage>
        <taxon>Bacteria</taxon>
        <taxon>Pseudomonadati</taxon>
        <taxon>Pseudomonadota</taxon>
        <taxon>Gammaproteobacteria</taxon>
        <taxon>Methylococcales</taxon>
        <taxon>Methylococcaceae</taxon>
        <taxon>Methylomonas</taxon>
    </lineage>
</organism>
<evidence type="ECO:0000259" key="6">
    <source>
        <dbReference type="Pfam" id="PF00732"/>
    </source>
</evidence>
<dbReference type="SUPFAM" id="SSF51905">
    <property type="entry name" value="FAD/NAD(P)-binding domain"/>
    <property type="match status" value="1"/>
</dbReference>
<evidence type="ECO:0000256" key="4">
    <source>
        <dbReference type="ARBA" id="ARBA00022827"/>
    </source>
</evidence>
<dbReference type="EMBL" id="JANIBK010000010">
    <property type="protein sequence ID" value="MCQ8127536.1"/>
    <property type="molecule type" value="Genomic_DNA"/>
</dbReference>
<dbReference type="RefSeq" id="WP_256613865.1">
    <property type="nucleotide sequence ID" value="NZ_JANIBK010000010.1"/>
</dbReference>
<reference evidence="9 10" key="1">
    <citation type="submission" date="2022-07" db="EMBL/GenBank/DDBJ databases">
        <title>Methylomonas rivi sp. nov., Methylomonas rosea sp. nov., Methylomonas aureus sp. nov. and Methylomonas subterranea sp. nov., four novel methanotrophs isolated from a freshwater creek and the deep terrestrial subsurface.</title>
        <authorList>
            <person name="Abin C."/>
            <person name="Sankaranarayanan K."/>
            <person name="Garner C."/>
            <person name="Sindelar R."/>
            <person name="Kotary K."/>
            <person name="Garner R."/>
            <person name="Barclay S."/>
            <person name="Lawson P."/>
            <person name="Krumholz L."/>
        </authorList>
    </citation>
    <scope>NUCLEOTIDE SEQUENCE [LARGE SCALE GENOMIC DNA]</scope>
    <source>
        <strain evidence="9 10">WSC-6</strain>
    </source>
</reference>
<feature type="domain" description="Glucose-methanol-choline oxidoreductase C-terminal" evidence="8">
    <location>
        <begin position="423"/>
        <end position="542"/>
    </location>
</feature>
<comment type="similarity">
    <text evidence="2">Belongs to the GMC oxidoreductase family.</text>
</comment>
<keyword evidence="4" id="KW-0274">FAD</keyword>
<dbReference type="InterPro" id="IPR036188">
    <property type="entry name" value="FAD/NAD-bd_sf"/>
</dbReference>
<comment type="cofactor">
    <cofactor evidence="1">
        <name>FAD</name>
        <dbReference type="ChEBI" id="CHEBI:57692"/>
    </cofactor>
</comment>
<dbReference type="Pfam" id="PF05199">
    <property type="entry name" value="GMC_oxred_C"/>
    <property type="match status" value="1"/>
</dbReference>
<keyword evidence="5" id="KW-0560">Oxidoreductase</keyword>
<evidence type="ECO:0000313" key="9">
    <source>
        <dbReference type="EMBL" id="MCQ8127536.1"/>
    </source>
</evidence>
<dbReference type="InterPro" id="IPR000172">
    <property type="entry name" value="GMC_OxRdtase_N"/>
</dbReference>
<dbReference type="SUPFAM" id="SSF54373">
    <property type="entry name" value="FAD-linked reductases, C-terminal domain"/>
    <property type="match status" value="1"/>
</dbReference>
<proteinExistence type="inferred from homology"/>
<dbReference type="InterPro" id="IPR007867">
    <property type="entry name" value="GMC_OxRtase_C"/>
</dbReference>
<evidence type="ECO:0000256" key="2">
    <source>
        <dbReference type="ARBA" id="ARBA00010790"/>
    </source>
</evidence>
<keyword evidence="3" id="KW-0285">Flavoprotein</keyword>
<feature type="domain" description="FAD dependent oxidoreductase" evidence="7">
    <location>
        <begin position="5"/>
        <end position="37"/>
    </location>
</feature>
<comment type="caution">
    <text evidence="9">The sequence shown here is derived from an EMBL/GenBank/DDBJ whole genome shotgun (WGS) entry which is preliminary data.</text>
</comment>
<feature type="domain" description="Glucose-methanol-choline oxidoreductase N-terminal" evidence="6">
    <location>
        <begin position="217"/>
        <end position="328"/>
    </location>
</feature>
<sequence length="556" mass="59892">MKSADVIIIGAGAAGAAMAWRLTQHGLNVLMLDAGPRYQPDRDYRLHTDDWEMAQFPYKAHSKGQYSFDIGASLSPEWENLRSWNLVAGPLNRTRVRAVAGSGYHHVRGIGGSTLHYTGEAHRLNPQAMNLYSRHGVGADWPVSYAELEPYYVIAENLIGVAGPDDQPFRWRSQPYPLPAHPFCKASRRIAATGPLLGMRWQANSRAALSKPFDGRPACNYCGNCGYGCPIGDKGSADVTFIRHALNSGRCLIAAETVATRLISDPGGRITGVNVIENQQTSKKLEAPIVVLAGGAVETPRLLLNSANREFNQGLANSNGQVGRNFMDSLIWVSTGMLDTSADSFQGLPADAICWDFNAPDAIPGVVGGCRFTSSTQEIGLTGPINYARRIVPGFGAALKAGIRNSLGHAVSVSSFGEMLPNPETRIDIDTKQTDAFGLPLARIRSRLTEMDLKRLRFMAQQCRRIIEATGAGRLVEEFGSYDHFSATHVFGSCRMGNDPKSSVVNACGRAHESSNLYIADASIFPSSGGGEAPSLTIQALALRIADLIASNAKDS</sequence>
<evidence type="ECO:0000259" key="7">
    <source>
        <dbReference type="Pfam" id="PF01266"/>
    </source>
</evidence>
<protein>
    <submittedName>
        <fullName evidence="9">GMC family oxidoreductase</fullName>
    </submittedName>
</protein>
<dbReference type="PANTHER" id="PTHR42784">
    <property type="entry name" value="PYRANOSE 2-OXIDASE"/>
    <property type="match status" value="1"/>
</dbReference>
<gene>
    <name evidence="9" type="ORF">NP596_03610</name>
</gene>
<evidence type="ECO:0000313" key="10">
    <source>
        <dbReference type="Proteomes" id="UP001524586"/>
    </source>
</evidence>
<dbReference type="Gene3D" id="3.50.50.60">
    <property type="entry name" value="FAD/NAD(P)-binding domain"/>
    <property type="match status" value="2"/>
</dbReference>
<dbReference type="Proteomes" id="UP001524586">
    <property type="component" value="Unassembled WGS sequence"/>
</dbReference>
<evidence type="ECO:0000256" key="1">
    <source>
        <dbReference type="ARBA" id="ARBA00001974"/>
    </source>
</evidence>
<evidence type="ECO:0000256" key="5">
    <source>
        <dbReference type="ARBA" id="ARBA00023002"/>
    </source>
</evidence>
<evidence type="ECO:0000259" key="8">
    <source>
        <dbReference type="Pfam" id="PF05199"/>
    </source>
</evidence>
<keyword evidence="10" id="KW-1185">Reference proteome</keyword>
<name>A0ABT1U348_9GAMM</name>
<accession>A0ABT1U348</accession>
<evidence type="ECO:0000256" key="3">
    <source>
        <dbReference type="ARBA" id="ARBA00022630"/>
    </source>
</evidence>
<dbReference type="Pfam" id="PF00732">
    <property type="entry name" value="GMC_oxred_N"/>
    <property type="match status" value="1"/>
</dbReference>